<evidence type="ECO:0000313" key="2">
    <source>
        <dbReference type="EMBL" id="BET26273.1"/>
    </source>
</evidence>
<dbReference type="Proteomes" id="UP001329151">
    <property type="component" value="Chromosome"/>
</dbReference>
<feature type="transmembrane region" description="Helical" evidence="1">
    <location>
        <begin position="315"/>
        <end position="333"/>
    </location>
</feature>
<evidence type="ECO:0008006" key="4">
    <source>
        <dbReference type="Google" id="ProtNLM"/>
    </source>
</evidence>
<protein>
    <recommendedName>
        <fullName evidence="4">HupE / UreJ protein</fullName>
    </recommendedName>
</protein>
<feature type="transmembrane region" description="Helical" evidence="1">
    <location>
        <begin position="246"/>
        <end position="263"/>
    </location>
</feature>
<keyword evidence="1" id="KW-0472">Membrane</keyword>
<organism evidence="2 3">
    <name type="scientific">Limnobacter thiooxidans</name>
    <dbReference type="NCBI Taxonomy" id="131080"/>
    <lineage>
        <taxon>Bacteria</taxon>
        <taxon>Pseudomonadati</taxon>
        <taxon>Pseudomonadota</taxon>
        <taxon>Betaproteobacteria</taxon>
        <taxon>Burkholderiales</taxon>
        <taxon>Burkholderiaceae</taxon>
        <taxon>Limnobacter</taxon>
    </lineage>
</organism>
<evidence type="ECO:0000256" key="1">
    <source>
        <dbReference type="SAM" id="Phobius"/>
    </source>
</evidence>
<keyword evidence="1" id="KW-0812">Transmembrane</keyword>
<feature type="transmembrane region" description="Helical" evidence="1">
    <location>
        <begin position="218"/>
        <end position="234"/>
    </location>
</feature>
<name>A0AA86J121_9BURK</name>
<dbReference type="RefSeq" id="WP_130556241.1">
    <property type="nucleotide sequence ID" value="NZ_AP028947.1"/>
</dbReference>
<sequence>MKAWWRNVAVLLVLLTIGQTGQIGQHVHAHEMGTSALLLHETKQGSGQLVFKRTLAADGKVPPIDFQFQPACELRDINTEWEDNLEVIQRGSFHCNAPLKQHNVLATGFTRLAPDLIVLATPLNTQRIHTVLTPKETSLGLGSHANTTAPLEYLSIGIEHIVFGWDHVLFVTGLYLLWKRRKQTVPQLVGQFTLFTVGHSLTLAMLVLGLIAVPTRAIEAWIALSVFWLAWELIRPAPASKAGWSHLLLIAAFGLLHGSGFALSMEERGFPEDALLFTLLLFNLGIEIGQLWIVTVLATAFALLEKAHYPTWTRLAQYALTLLVGGAALYWTVERIHGYV</sequence>
<feature type="transmembrane region" description="Helical" evidence="1">
    <location>
        <begin position="275"/>
        <end position="303"/>
    </location>
</feature>
<proteinExistence type="predicted"/>
<dbReference type="InterPro" id="IPR032809">
    <property type="entry name" value="Put_HupE_UreJ"/>
</dbReference>
<evidence type="ECO:0000313" key="3">
    <source>
        <dbReference type="Proteomes" id="UP001329151"/>
    </source>
</evidence>
<feature type="transmembrane region" description="Helical" evidence="1">
    <location>
        <begin position="189"/>
        <end position="212"/>
    </location>
</feature>
<reference evidence="2 3" key="1">
    <citation type="submission" date="2023-10" db="EMBL/GenBank/DDBJ databases">
        <title>Complete Genome Sequence of Limnobacter thiooxidans CS-K2T, Isolated from freshwater lake sediments in Bavaria, Germany.</title>
        <authorList>
            <person name="Naruki M."/>
            <person name="Watanabe A."/>
            <person name="Warashina T."/>
            <person name="Morita T."/>
            <person name="Arakawa K."/>
        </authorList>
    </citation>
    <scope>NUCLEOTIDE SEQUENCE [LARGE SCALE GENOMIC DNA]</scope>
    <source>
        <strain evidence="2 3">CS-K2</strain>
    </source>
</reference>
<accession>A0AA86J121</accession>
<keyword evidence="1" id="KW-1133">Transmembrane helix</keyword>
<keyword evidence="3" id="KW-1185">Reference proteome</keyword>
<dbReference type="Pfam" id="PF13795">
    <property type="entry name" value="HupE_UreJ_2"/>
    <property type="match status" value="1"/>
</dbReference>
<dbReference type="AlphaFoldDB" id="A0AA86J121"/>
<feature type="transmembrane region" description="Helical" evidence="1">
    <location>
        <begin position="153"/>
        <end position="177"/>
    </location>
</feature>
<dbReference type="EMBL" id="AP028947">
    <property type="protein sequence ID" value="BET26273.1"/>
    <property type="molecule type" value="Genomic_DNA"/>
</dbReference>
<dbReference type="KEGG" id="lto:RGQ30_17740"/>
<gene>
    <name evidence="2" type="ORF">RGQ30_17740</name>
</gene>